<comment type="caution">
    <text evidence="2">The sequence shown here is derived from an EMBL/GenBank/DDBJ whole genome shotgun (WGS) entry which is preliminary data.</text>
</comment>
<dbReference type="AlphaFoldDB" id="A0AB94ING5"/>
<organism evidence="2 3">
    <name type="scientific">Neobacillus vireti LMG 21834</name>
    <dbReference type="NCBI Taxonomy" id="1131730"/>
    <lineage>
        <taxon>Bacteria</taxon>
        <taxon>Bacillati</taxon>
        <taxon>Bacillota</taxon>
        <taxon>Bacilli</taxon>
        <taxon>Bacillales</taxon>
        <taxon>Bacillaceae</taxon>
        <taxon>Neobacillus</taxon>
    </lineage>
</organism>
<dbReference type="Proteomes" id="UP000018877">
    <property type="component" value="Unassembled WGS sequence"/>
</dbReference>
<reference evidence="2 3" key="1">
    <citation type="journal article" date="2014" name="Environ. Microbiol.">
        <title>The nitrate-ammonifying and nosZ-carrying bacterium Bacillus vireti is a potent source and sink for nitric and nitrous oxide under high nitrate conditions.</title>
        <authorList>
            <person name="Mania D."/>
            <person name="Heylen K."/>
            <person name="van Spanning R.J."/>
            <person name="Frostegard A."/>
        </authorList>
    </citation>
    <scope>NUCLEOTIDE SEQUENCE [LARGE SCALE GENOMIC DNA]</scope>
    <source>
        <strain evidence="2 3">LMG 21834</strain>
    </source>
</reference>
<dbReference type="EMBL" id="ALAN01000067">
    <property type="protein sequence ID" value="ETI68513.1"/>
    <property type="molecule type" value="Genomic_DNA"/>
</dbReference>
<keyword evidence="1" id="KW-1133">Transmembrane helix</keyword>
<evidence type="ECO:0000256" key="1">
    <source>
        <dbReference type="SAM" id="Phobius"/>
    </source>
</evidence>
<dbReference type="RefSeq" id="WP_024028623.1">
    <property type="nucleotide sequence ID" value="NZ_ALAN01000067.1"/>
</dbReference>
<proteinExistence type="predicted"/>
<accession>A0AB94ING5</accession>
<feature type="transmembrane region" description="Helical" evidence="1">
    <location>
        <begin position="32"/>
        <end position="51"/>
    </location>
</feature>
<name>A0AB94ING5_9BACI</name>
<evidence type="ECO:0000313" key="3">
    <source>
        <dbReference type="Proteomes" id="UP000018877"/>
    </source>
</evidence>
<sequence length="81" mass="8934">MYRLFGFLIISLSLLTASIVWQVAMVAGQGLHTISVGLILIVLILGILLLIPNSKSQNKEDVFVSDEEIEAELLNSNHKNK</sequence>
<evidence type="ECO:0000313" key="2">
    <source>
        <dbReference type="EMBL" id="ETI68513.1"/>
    </source>
</evidence>
<keyword evidence="1" id="KW-0812">Transmembrane</keyword>
<gene>
    <name evidence="2" type="ORF">BAVI_12179</name>
</gene>
<protein>
    <submittedName>
        <fullName evidence="2">Uncharacterized protein</fullName>
    </submittedName>
</protein>
<keyword evidence="1" id="KW-0472">Membrane</keyword>
<keyword evidence="3" id="KW-1185">Reference proteome</keyword>